<protein>
    <submittedName>
        <fullName evidence="2">Uncharacterized protein</fullName>
    </submittedName>
</protein>
<dbReference type="Proteomes" id="UP000324800">
    <property type="component" value="Unassembled WGS sequence"/>
</dbReference>
<reference evidence="2 3" key="1">
    <citation type="submission" date="2019-03" db="EMBL/GenBank/DDBJ databases">
        <title>Single cell metagenomics reveals metabolic interactions within the superorganism composed of flagellate Streblomastix strix and complex community of Bacteroidetes bacteria on its surface.</title>
        <authorList>
            <person name="Treitli S.C."/>
            <person name="Kolisko M."/>
            <person name="Husnik F."/>
            <person name="Keeling P."/>
            <person name="Hampl V."/>
        </authorList>
    </citation>
    <scope>NUCLEOTIDE SEQUENCE [LARGE SCALE GENOMIC DNA]</scope>
    <source>
        <strain evidence="2">ST1C</strain>
    </source>
</reference>
<feature type="coiled-coil region" evidence="1">
    <location>
        <begin position="37"/>
        <end position="71"/>
    </location>
</feature>
<gene>
    <name evidence="2" type="ORF">EZS28_004304</name>
</gene>
<dbReference type="AlphaFoldDB" id="A0A5J4WZ74"/>
<keyword evidence="1" id="KW-0175">Coiled coil</keyword>
<evidence type="ECO:0000256" key="1">
    <source>
        <dbReference type="SAM" id="Coils"/>
    </source>
</evidence>
<dbReference type="EMBL" id="SNRW01000607">
    <property type="protein sequence ID" value="KAA6400170.1"/>
    <property type="molecule type" value="Genomic_DNA"/>
</dbReference>
<name>A0A5J4WZ74_9EUKA</name>
<sequence length="338" mass="40210">MSQILDQSSLLRDHSISGDGPFNIYSDQSSAQFGSELSRLRREKQMCQQELERAEDQLLSLRKKVVDLEQKNKLNQHTIEAMDEQRKIRDEMFEQQTKKLLDDEHHRLILELEEARSTKSNEIVEMRKTIDELKNTLSNEISAHKTTKQSLQDLTYRSEQLERSVRLTQADRVSVEDQLRRSKKEAQEAQQALNKLTEQVSRLESENRILKQVQNEGDQIIDQKDGSKNLWLERIRKLEYEIEQARKEGREAIEQSKLQRIERDHEVQRVQEIINERDKLKIQINILHGEQQKLVILQREHDLIVGDLKRRSNQLQEEVQKLRNEKVYEQEQYSQQLQ</sequence>
<feature type="coiled-coil region" evidence="1">
    <location>
        <begin position="172"/>
        <end position="332"/>
    </location>
</feature>
<proteinExistence type="predicted"/>
<organism evidence="2 3">
    <name type="scientific">Streblomastix strix</name>
    <dbReference type="NCBI Taxonomy" id="222440"/>
    <lineage>
        <taxon>Eukaryota</taxon>
        <taxon>Metamonada</taxon>
        <taxon>Preaxostyla</taxon>
        <taxon>Oxymonadida</taxon>
        <taxon>Streblomastigidae</taxon>
        <taxon>Streblomastix</taxon>
    </lineage>
</organism>
<evidence type="ECO:0000313" key="2">
    <source>
        <dbReference type="EMBL" id="KAA6400170.1"/>
    </source>
</evidence>
<feature type="coiled-coil region" evidence="1">
    <location>
        <begin position="116"/>
        <end position="143"/>
    </location>
</feature>
<comment type="caution">
    <text evidence="2">The sequence shown here is derived from an EMBL/GenBank/DDBJ whole genome shotgun (WGS) entry which is preliminary data.</text>
</comment>
<accession>A0A5J4WZ74</accession>
<evidence type="ECO:0000313" key="3">
    <source>
        <dbReference type="Proteomes" id="UP000324800"/>
    </source>
</evidence>